<name>L1IQV3_GUITC</name>
<accession>L1IQV3</accession>
<organism evidence="1">
    <name type="scientific">Guillardia theta (strain CCMP2712)</name>
    <name type="common">Cryptophyte</name>
    <dbReference type="NCBI Taxonomy" id="905079"/>
    <lineage>
        <taxon>Eukaryota</taxon>
        <taxon>Cryptophyceae</taxon>
        <taxon>Pyrenomonadales</taxon>
        <taxon>Geminigeraceae</taxon>
        <taxon>Guillardia</taxon>
    </lineage>
</organism>
<dbReference type="GeneID" id="17294925"/>
<evidence type="ECO:0000313" key="2">
    <source>
        <dbReference type="EnsemblProtists" id="EKX38200"/>
    </source>
</evidence>
<protein>
    <submittedName>
        <fullName evidence="1 2">Uncharacterized protein</fullName>
    </submittedName>
</protein>
<dbReference type="OrthoDB" id="408363at2759"/>
<keyword evidence="3" id="KW-1185">Reference proteome</keyword>
<dbReference type="EMBL" id="JH993051">
    <property type="protein sequence ID" value="EKX38200.1"/>
    <property type="molecule type" value="Genomic_DNA"/>
</dbReference>
<reference evidence="2" key="3">
    <citation type="submission" date="2015-06" db="UniProtKB">
        <authorList>
            <consortium name="EnsemblProtists"/>
        </authorList>
    </citation>
    <scope>IDENTIFICATION</scope>
</reference>
<dbReference type="AlphaFoldDB" id="L1IQV3"/>
<dbReference type="Proteomes" id="UP000011087">
    <property type="component" value="Unassembled WGS sequence"/>
</dbReference>
<dbReference type="EnsemblProtists" id="EKX38200">
    <property type="protein sequence ID" value="EKX38200"/>
    <property type="gene ID" value="GUITHDRAFT_115745"/>
</dbReference>
<dbReference type="PaxDb" id="55529-EKX38200"/>
<reference evidence="1 3" key="1">
    <citation type="journal article" date="2012" name="Nature">
        <title>Algal genomes reveal evolutionary mosaicism and the fate of nucleomorphs.</title>
        <authorList>
            <consortium name="DOE Joint Genome Institute"/>
            <person name="Curtis B.A."/>
            <person name="Tanifuji G."/>
            <person name="Burki F."/>
            <person name="Gruber A."/>
            <person name="Irimia M."/>
            <person name="Maruyama S."/>
            <person name="Arias M.C."/>
            <person name="Ball S.G."/>
            <person name="Gile G.H."/>
            <person name="Hirakawa Y."/>
            <person name="Hopkins J.F."/>
            <person name="Kuo A."/>
            <person name="Rensing S.A."/>
            <person name="Schmutz J."/>
            <person name="Symeonidi A."/>
            <person name="Elias M."/>
            <person name="Eveleigh R.J."/>
            <person name="Herman E.K."/>
            <person name="Klute M.J."/>
            <person name="Nakayama T."/>
            <person name="Obornik M."/>
            <person name="Reyes-Prieto A."/>
            <person name="Armbrust E.V."/>
            <person name="Aves S.J."/>
            <person name="Beiko R.G."/>
            <person name="Coutinho P."/>
            <person name="Dacks J.B."/>
            <person name="Durnford D.G."/>
            <person name="Fast N.M."/>
            <person name="Green B.R."/>
            <person name="Grisdale C.J."/>
            <person name="Hempel F."/>
            <person name="Henrissat B."/>
            <person name="Hoppner M.P."/>
            <person name="Ishida K."/>
            <person name="Kim E."/>
            <person name="Koreny L."/>
            <person name="Kroth P.G."/>
            <person name="Liu Y."/>
            <person name="Malik S.B."/>
            <person name="Maier U.G."/>
            <person name="McRose D."/>
            <person name="Mock T."/>
            <person name="Neilson J.A."/>
            <person name="Onodera N.T."/>
            <person name="Poole A.M."/>
            <person name="Pritham E.J."/>
            <person name="Richards T.A."/>
            <person name="Rocap G."/>
            <person name="Roy S.W."/>
            <person name="Sarai C."/>
            <person name="Schaack S."/>
            <person name="Shirato S."/>
            <person name="Slamovits C.H."/>
            <person name="Spencer D.F."/>
            <person name="Suzuki S."/>
            <person name="Worden A.Z."/>
            <person name="Zauner S."/>
            <person name="Barry K."/>
            <person name="Bell C."/>
            <person name="Bharti A.K."/>
            <person name="Crow J.A."/>
            <person name="Grimwood J."/>
            <person name="Kramer R."/>
            <person name="Lindquist E."/>
            <person name="Lucas S."/>
            <person name="Salamov A."/>
            <person name="McFadden G.I."/>
            <person name="Lane C.E."/>
            <person name="Keeling P.J."/>
            <person name="Gray M.W."/>
            <person name="Grigoriev I.V."/>
            <person name="Archibald J.M."/>
        </authorList>
    </citation>
    <scope>NUCLEOTIDE SEQUENCE</scope>
    <source>
        <strain evidence="1 3">CCMP2712</strain>
    </source>
</reference>
<dbReference type="RefSeq" id="XP_005825180.1">
    <property type="nucleotide sequence ID" value="XM_005825123.1"/>
</dbReference>
<dbReference type="KEGG" id="gtt:GUITHDRAFT_115745"/>
<dbReference type="HOGENOM" id="CLU_1838998_0_0_1"/>
<reference evidence="3" key="2">
    <citation type="submission" date="2012-11" db="EMBL/GenBank/DDBJ databases">
        <authorList>
            <person name="Kuo A."/>
            <person name="Curtis B.A."/>
            <person name="Tanifuji G."/>
            <person name="Burki F."/>
            <person name="Gruber A."/>
            <person name="Irimia M."/>
            <person name="Maruyama S."/>
            <person name="Arias M.C."/>
            <person name="Ball S.G."/>
            <person name="Gile G.H."/>
            <person name="Hirakawa Y."/>
            <person name="Hopkins J.F."/>
            <person name="Rensing S.A."/>
            <person name="Schmutz J."/>
            <person name="Symeonidi A."/>
            <person name="Elias M."/>
            <person name="Eveleigh R.J."/>
            <person name="Herman E.K."/>
            <person name="Klute M.J."/>
            <person name="Nakayama T."/>
            <person name="Obornik M."/>
            <person name="Reyes-Prieto A."/>
            <person name="Armbrust E.V."/>
            <person name="Aves S.J."/>
            <person name="Beiko R.G."/>
            <person name="Coutinho P."/>
            <person name="Dacks J.B."/>
            <person name="Durnford D.G."/>
            <person name="Fast N.M."/>
            <person name="Green B.R."/>
            <person name="Grisdale C."/>
            <person name="Hempe F."/>
            <person name="Henrissat B."/>
            <person name="Hoppner M.P."/>
            <person name="Ishida K.-I."/>
            <person name="Kim E."/>
            <person name="Koreny L."/>
            <person name="Kroth P.G."/>
            <person name="Liu Y."/>
            <person name="Malik S.-B."/>
            <person name="Maier U.G."/>
            <person name="McRose D."/>
            <person name="Mock T."/>
            <person name="Neilson J.A."/>
            <person name="Onodera N.T."/>
            <person name="Poole A.M."/>
            <person name="Pritham E.J."/>
            <person name="Richards T.A."/>
            <person name="Rocap G."/>
            <person name="Roy S.W."/>
            <person name="Sarai C."/>
            <person name="Schaack S."/>
            <person name="Shirato S."/>
            <person name="Slamovits C.H."/>
            <person name="Spencer D.F."/>
            <person name="Suzuki S."/>
            <person name="Worden A.Z."/>
            <person name="Zauner S."/>
            <person name="Barry K."/>
            <person name="Bell C."/>
            <person name="Bharti A.K."/>
            <person name="Crow J.A."/>
            <person name="Grimwood J."/>
            <person name="Kramer R."/>
            <person name="Lindquist E."/>
            <person name="Lucas S."/>
            <person name="Salamov A."/>
            <person name="McFadden G.I."/>
            <person name="Lane C.E."/>
            <person name="Keeling P.J."/>
            <person name="Gray M.W."/>
            <person name="Grigoriev I.V."/>
            <person name="Archibald J.M."/>
        </authorList>
    </citation>
    <scope>NUCLEOTIDE SEQUENCE</scope>
    <source>
        <strain evidence="3">CCMP2712</strain>
    </source>
</reference>
<proteinExistence type="predicted"/>
<sequence>MNQFNSRIDLPPQKAVGSQVGPISMTYWRVGYNGRSTWRISVGEMRDESEEPLKVMSDGKLKYVNGSFYDVVSFPLMSIPGPVFTLCSISRYNGEKRHRILQAKDQNFVHGHWYAGRGQAYYDGSWSLQQDLRAKGIADA</sequence>
<gene>
    <name evidence="1" type="ORF">GUITHDRAFT_115745</name>
</gene>
<evidence type="ECO:0000313" key="3">
    <source>
        <dbReference type="Proteomes" id="UP000011087"/>
    </source>
</evidence>
<evidence type="ECO:0000313" key="1">
    <source>
        <dbReference type="EMBL" id="EKX38200.1"/>
    </source>
</evidence>